<evidence type="ECO:0000313" key="2">
    <source>
        <dbReference type="EMBL" id="KGO07879.1"/>
    </source>
</evidence>
<dbReference type="Gene3D" id="1.25.40.10">
    <property type="entry name" value="Tetratricopeptide repeat domain"/>
    <property type="match status" value="1"/>
</dbReference>
<dbReference type="KEGG" id="ddo:I597_1736"/>
<protein>
    <recommendedName>
        <fullName evidence="4">Tetratricopeptide repeat protein</fullName>
    </recommendedName>
</protein>
<sequence length="209" mass="24050">MKHLLLIIALCSSTFLVAQTKYEQGMRKAMELWDQDKLDEASNLFERIATVEKDNWLPSYHVAQIAIVKNWRDFENQNETTLKVNGDKAQEYINAMRTIEKDNPYADYLQAQLYTVWVAYDGMKYGMKYAGTIGELYQKMVKKDPDNPIFIADKAQWDMGSAKYFGSSIEPYCAELKRAIALFATFKPETEFHPQGNVKRALESAEACN</sequence>
<organism evidence="2 3">
    <name type="scientific">Dokdonia donghaensis DSW-1</name>
    <dbReference type="NCBI Taxonomy" id="1300343"/>
    <lineage>
        <taxon>Bacteria</taxon>
        <taxon>Pseudomonadati</taxon>
        <taxon>Bacteroidota</taxon>
        <taxon>Flavobacteriia</taxon>
        <taxon>Flavobacteriales</taxon>
        <taxon>Flavobacteriaceae</taxon>
        <taxon>Dokdonia</taxon>
    </lineage>
</organism>
<dbReference type="RefSeq" id="WP_035328448.1">
    <property type="nucleotide sequence ID" value="NZ_CP015125.1"/>
</dbReference>
<accession>A0A0A2GXB4</accession>
<dbReference type="PATRIC" id="fig|1300343.5.peg.1746"/>
<evidence type="ECO:0000313" key="3">
    <source>
        <dbReference type="Proteomes" id="UP000030140"/>
    </source>
</evidence>
<feature type="signal peptide" evidence="1">
    <location>
        <begin position="1"/>
        <end position="18"/>
    </location>
</feature>
<proteinExistence type="predicted"/>
<name>A0A0A2GXB4_9FLAO</name>
<dbReference type="OrthoDB" id="1150971at2"/>
<dbReference type="EMBL" id="JSAQ01000001">
    <property type="protein sequence ID" value="KGO07879.1"/>
    <property type="molecule type" value="Genomic_DNA"/>
</dbReference>
<dbReference type="Proteomes" id="UP000030140">
    <property type="component" value="Unassembled WGS sequence"/>
</dbReference>
<keyword evidence="3" id="KW-1185">Reference proteome</keyword>
<comment type="caution">
    <text evidence="2">The sequence shown here is derived from an EMBL/GenBank/DDBJ whole genome shotgun (WGS) entry which is preliminary data.</text>
</comment>
<dbReference type="InterPro" id="IPR011990">
    <property type="entry name" value="TPR-like_helical_dom_sf"/>
</dbReference>
<keyword evidence="1" id="KW-0732">Signal</keyword>
<evidence type="ECO:0000256" key="1">
    <source>
        <dbReference type="SAM" id="SignalP"/>
    </source>
</evidence>
<feature type="chain" id="PRO_5001987954" description="Tetratricopeptide repeat protein" evidence="1">
    <location>
        <begin position="19"/>
        <end position="209"/>
    </location>
</feature>
<reference evidence="2 3" key="1">
    <citation type="submission" date="2014-10" db="EMBL/GenBank/DDBJ databases">
        <title>Draft genome sequence of the proteorhodopsin-containing marine bacterium Dokdonia donghaensis.</title>
        <authorList>
            <person name="Gomez-Consarnau L."/>
            <person name="Gonzalez J.M."/>
            <person name="Riedel T."/>
            <person name="Jaenicke S."/>
            <person name="Wagner-Doebler I."/>
            <person name="Fuhrman J.A."/>
        </authorList>
    </citation>
    <scope>NUCLEOTIDE SEQUENCE [LARGE SCALE GENOMIC DNA]</scope>
    <source>
        <strain evidence="2 3">DSW-1</strain>
    </source>
</reference>
<gene>
    <name evidence="2" type="ORF">NV36_14250</name>
</gene>
<dbReference type="AlphaFoldDB" id="A0A0A2GXB4"/>
<evidence type="ECO:0008006" key="4">
    <source>
        <dbReference type="Google" id="ProtNLM"/>
    </source>
</evidence>